<dbReference type="InterPro" id="IPR036188">
    <property type="entry name" value="FAD/NAD-bd_sf"/>
</dbReference>
<gene>
    <name evidence="2" type="ORF">L9F63_026600</name>
</gene>
<reference evidence="2" key="1">
    <citation type="journal article" date="2023" name="IScience">
        <title>Live-bearing cockroach genome reveals convergent evolutionary mechanisms linked to viviparity in insects and beyond.</title>
        <authorList>
            <person name="Fouks B."/>
            <person name="Harrison M.C."/>
            <person name="Mikhailova A.A."/>
            <person name="Marchal E."/>
            <person name="English S."/>
            <person name="Carruthers M."/>
            <person name="Jennings E.C."/>
            <person name="Chiamaka E.L."/>
            <person name="Frigard R.A."/>
            <person name="Pippel M."/>
            <person name="Attardo G.M."/>
            <person name="Benoit J.B."/>
            <person name="Bornberg-Bauer E."/>
            <person name="Tobe S.S."/>
        </authorList>
    </citation>
    <scope>NUCLEOTIDE SEQUENCE</scope>
    <source>
        <strain evidence="2">Stay&amp;Tobe</strain>
    </source>
</reference>
<dbReference type="PANTHER" id="PTHR43100">
    <property type="entry name" value="GLUTAMATE SYNTHASE [NADPH] SMALL CHAIN"/>
    <property type="match status" value="1"/>
</dbReference>
<reference evidence="2" key="2">
    <citation type="submission" date="2023-05" db="EMBL/GenBank/DDBJ databases">
        <authorList>
            <person name="Fouks B."/>
        </authorList>
    </citation>
    <scope>NUCLEOTIDE SEQUENCE</scope>
    <source>
        <strain evidence="2">Stay&amp;Tobe</strain>
        <tissue evidence="2">Testes</tissue>
    </source>
</reference>
<dbReference type="Gene3D" id="3.50.50.60">
    <property type="entry name" value="FAD/NAD(P)-binding domain"/>
    <property type="match status" value="1"/>
</dbReference>
<dbReference type="Proteomes" id="UP001233999">
    <property type="component" value="Unassembled WGS sequence"/>
</dbReference>
<evidence type="ECO:0000313" key="3">
    <source>
        <dbReference type="Proteomes" id="UP001233999"/>
    </source>
</evidence>
<dbReference type="PRINTS" id="PR00419">
    <property type="entry name" value="ADXRDTASE"/>
</dbReference>
<dbReference type="Gene3D" id="3.40.50.720">
    <property type="entry name" value="NAD(P)-binding Rossmann-like Domain"/>
    <property type="match status" value="1"/>
</dbReference>
<comment type="caution">
    <text evidence="2">The sequence shown here is derived from an EMBL/GenBank/DDBJ whole genome shotgun (WGS) entry which is preliminary data.</text>
</comment>
<sequence>AGHSVTVYERNDRIGGLLQYGIPTMKLSKEVVQRRVDLLAKEGVVFKTNVNVGKDIAAKDLYDEHDAVLLCTGATWPRDLPIPGRQLDGIYFAMTFLESWQKKQMGNNIDQPHLHAKDKEVIIIGGGDTGCDCIATSLRQGAKSITTFEILPEPPGKRSKDNPWPQFPRVFKVDYGHEEVQKKFGSDPRQFSTLSKELIDDGHGHVSGISPIATYSTSKQWICVISYGWIRCDMVLLAMGFLGPEKYIASELNLTLDPRSNYQTPNGRYSTSAPKVFAAGDCRRGQSLVVWAISEGRQAAREVDSFLMSSSTLPGPGGVITVVSQKG</sequence>
<evidence type="ECO:0000259" key="1">
    <source>
        <dbReference type="Pfam" id="PF07992"/>
    </source>
</evidence>
<name>A0AAD8AGY0_DIPPU</name>
<evidence type="ECO:0000313" key="2">
    <source>
        <dbReference type="EMBL" id="KAJ9598866.1"/>
    </source>
</evidence>
<proteinExistence type="predicted"/>
<dbReference type="EMBL" id="JASPKZ010000929">
    <property type="protein sequence ID" value="KAJ9598866.1"/>
    <property type="molecule type" value="Genomic_DNA"/>
</dbReference>
<protein>
    <recommendedName>
        <fullName evidence="1">FAD/NAD(P)-binding domain-containing protein</fullName>
    </recommendedName>
</protein>
<organism evidence="2 3">
    <name type="scientific">Diploptera punctata</name>
    <name type="common">Pacific beetle cockroach</name>
    <dbReference type="NCBI Taxonomy" id="6984"/>
    <lineage>
        <taxon>Eukaryota</taxon>
        <taxon>Metazoa</taxon>
        <taxon>Ecdysozoa</taxon>
        <taxon>Arthropoda</taxon>
        <taxon>Hexapoda</taxon>
        <taxon>Insecta</taxon>
        <taxon>Pterygota</taxon>
        <taxon>Neoptera</taxon>
        <taxon>Polyneoptera</taxon>
        <taxon>Dictyoptera</taxon>
        <taxon>Blattodea</taxon>
        <taxon>Blaberoidea</taxon>
        <taxon>Blaberidae</taxon>
        <taxon>Diplopterinae</taxon>
        <taxon>Diploptera</taxon>
    </lineage>
</organism>
<accession>A0AAD8AGY0</accession>
<dbReference type="Pfam" id="PF07992">
    <property type="entry name" value="Pyr_redox_2"/>
    <property type="match status" value="1"/>
</dbReference>
<dbReference type="AlphaFoldDB" id="A0AAD8AGY0"/>
<dbReference type="InterPro" id="IPR023753">
    <property type="entry name" value="FAD/NAD-binding_dom"/>
</dbReference>
<dbReference type="InterPro" id="IPR051394">
    <property type="entry name" value="Glutamate_Synthase"/>
</dbReference>
<feature type="non-terminal residue" evidence="2">
    <location>
        <position position="327"/>
    </location>
</feature>
<dbReference type="PANTHER" id="PTHR43100:SF1">
    <property type="entry name" value="GLUTAMATE SYNTHASE [NADPH] SMALL CHAIN"/>
    <property type="match status" value="1"/>
</dbReference>
<dbReference type="SUPFAM" id="SSF51971">
    <property type="entry name" value="Nucleotide-binding domain"/>
    <property type="match status" value="1"/>
</dbReference>
<keyword evidence="3" id="KW-1185">Reference proteome</keyword>
<feature type="domain" description="FAD/NAD(P)-binding" evidence="1">
    <location>
        <begin position="47"/>
        <end position="296"/>
    </location>
</feature>
<dbReference type="GO" id="GO:0016491">
    <property type="term" value="F:oxidoreductase activity"/>
    <property type="evidence" value="ECO:0007669"/>
    <property type="project" value="InterPro"/>
</dbReference>